<reference evidence="1" key="1">
    <citation type="submission" date="2020-10" db="EMBL/GenBank/DDBJ databases">
        <authorList>
            <person name="Gilroy R."/>
        </authorList>
    </citation>
    <scope>NUCLEOTIDE SEQUENCE</scope>
    <source>
        <strain evidence="1">E3-2379</strain>
    </source>
</reference>
<reference evidence="1" key="2">
    <citation type="journal article" date="2021" name="PeerJ">
        <title>Extensive microbial diversity within the chicken gut microbiome revealed by metagenomics and culture.</title>
        <authorList>
            <person name="Gilroy R."/>
            <person name="Ravi A."/>
            <person name="Getino M."/>
            <person name="Pursley I."/>
            <person name="Horton D.L."/>
            <person name="Alikhan N.F."/>
            <person name="Baker D."/>
            <person name="Gharbi K."/>
            <person name="Hall N."/>
            <person name="Watson M."/>
            <person name="Adriaenssens E.M."/>
            <person name="Foster-Nyarko E."/>
            <person name="Jarju S."/>
            <person name="Secka A."/>
            <person name="Antonio M."/>
            <person name="Oren A."/>
            <person name="Chaudhuri R.R."/>
            <person name="La Ragione R."/>
            <person name="Hildebrand F."/>
            <person name="Pallen M.J."/>
        </authorList>
    </citation>
    <scope>NUCLEOTIDE SEQUENCE</scope>
    <source>
        <strain evidence="1">E3-2379</strain>
    </source>
</reference>
<dbReference type="SUPFAM" id="SSF50814">
    <property type="entry name" value="Lipocalins"/>
    <property type="match status" value="1"/>
</dbReference>
<evidence type="ECO:0000313" key="1">
    <source>
        <dbReference type="EMBL" id="MBO8464173.1"/>
    </source>
</evidence>
<protein>
    <submittedName>
        <fullName evidence="1">DUF1934 domain-containing protein</fullName>
    </submittedName>
</protein>
<dbReference type="InterPro" id="IPR015231">
    <property type="entry name" value="DUF1934"/>
</dbReference>
<dbReference type="AlphaFoldDB" id="A0A9D9I2W8"/>
<organism evidence="1 2">
    <name type="scientific">Candidatus Scybalomonas excrementavium</name>
    <dbReference type="NCBI Taxonomy" id="2840943"/>
    <lineage>
        <taxon>Bacteria</taxon>
        <taxon>Bacillati</taxon>
        <taxon>Bacillota</taxon>
        <taxon>Clostridia</taxon>
        <taxon>Lachnospirales</taxon>
        <taxon>Lachnospiraceae</taxon>
        <taxon>Lachnospiraceae incertae sedis</taxon>
        <taxon>Candidatus Scybalomonas</taxon>
    </lineage>
</organism>
<gene>
    <name evidence="1" type="ORF">IAC13_09600</name>
</gene>
<comment type="caution">
    <text evidence="1">The sequence shown here is derived from an EMBL/GenBank/DDBJ whole genome shotgun (WGS) entry which is preliminary data.</text>
</comment>
<dbReference type="Proteomes" id="UP000823618">
    <property type="component" value="Unassembled WGS sequence"/>
</dbReference>
<proteinExistence type="predicted"/>
<dbReference type="Gene3D" id="2.40.128.20">
    <property type="match status" value="1"/>
</dbReference>
<sequence>MTKQVLVSICGRQFDLEENEPIELVTTGEYYLKNGKHYIFYEEQMSEDDDITKNVLKISDGIVELKKRGVSEHTMVFEIGKKNHSNYHTPMGMLLMGVHTKALTVTEKEDGMELWIQYQLEIQGEHVSKCEITIKIQEKDV</sequence>
<dbReference type="EMBL" id="JADIML010000274">
    <property type="protein sequence ID" value="MBO8464173.1"/>
    <property type="molecule type" value="Genomic_DNA"/>
</dbReference>
<dbReference type="Pfam" id="PF09148">
    <property type="entry name" value="DUF1934"/>
    <property type="match status" value="1"/>
</dbReference>
<dbReference type="InterPro" id="IPR012674">
    <property type="entry name" value="Calycin"/>
</dbReference>
<evidence type="ECO:0000313" key="2">
    <source>
        <dbReference type="Proteomes" id="UP000823618"/>
    </source>
</evidence>
<name>A0A9D9I2W8_9FIRM</name>
<accession>A0A9D9I2W8</accession>